<evidence type="ECO:0000313" key="2">
    <source>
        <dbReference type="Proteomes" id="UP001218188"/>
    </source>
</evidence>
<proteinExistence type="predicted"/>
<dbReference type="Proteomes" id="UP001218188">
    <property type="component" value="Unassembled WGS sequence"/>
</dbReference>
<comment type="caution">
    <text evidence="1">The sequence shown here is derived from an EMBL/GenBank/DDBJ whole genome shotgun (WGS) entry which is preliminary data.</text>
</comment>
<accession>A0AAD6XCC8</accession>
<dbReference type="AlphaFoldDB" id="A0AAD6XCC8"/>
<sequence length="548" mass="61743">MSKIRAITLRRTGDRLSVGTNSNINETGTRQILVLLNEGERHPLVQSLQIFVGFKSDIHLGLVFYNELSDITFYWDSLAPLERAIVKHRFLLDYLDAGAYAMAHDLFGPGLRSHGVFPRPSPPTSRLLTLVNVEGSLRMYIVPDGEQPLYHPLAAHTECVTRPKTLWLQSEVEKPSAEMTLSNIQALALAMYRILMVASGGSQVSGGLTDTDGALGALVVMNSARAFWESTVQFRHHPITSASEPRSYKWTWHDDSMKGIYHGIPGWTRFTLNQKGYRWISRAATIVFGDQGSNVDNWSVFLSALMNWNTASPEFRTFCLERCAGNTQVGFVTGMYFSATIEGKWQPLAGYDAADTVYFFLENLRVEADGYVHPCRQYYSLDRMGETPMSEGLKTIYGLDRSEIGCVGRRKYARSLSSEQFAVLEELRIRFGETLRTEAPGVWRDCWYSGAANCAKLTILYPHLAPSPLKRSQSLTRLVTKDWRNDWMMEGISELAGVSPWRMGWKGHQLQAEIIKARKNKSPIHRLHRSKTKSVGGGLSLIFSRLEL</sequence>
<reference evidence="1" key="1">
    <citation type="submission" date="2023-03" db="EMBL/GenBank/DDBJ databases">
        <title>Massive genome expansion in bonnet fungi (Mycena s.s.) driven by repeated elements and novel gene families across ecological guilds.</title>
        <authorList>
            <consortium name="Lawrence Berkeley National Laboratory"/>
            <person name="Harder C.B."/>
            <person name="Miyauchi S."/>
            <person name="Viragh M."/>
            <person name="Kuo A."/>
            <person name="Thoen E."/>
            <person name="Andreopoulos B."/>
            <person name="Lu D."/>
            <person name="Skrede I."/>
            <person name="Drula E."/>
            <person name="Henrissat B."/>
            <person name="Morin E."/>
            <person name="Kohler A."/>
            <person name="Barry K."/>
            <person name="LaButti K."/>
            <person name="Morin E."/>
            <person name="Salamov A."/>
            <person name="Lipzen A."/>
            <person name="Mereny Z."/>
            <person name="Hegedus B."/>
            <person name="Baldrian P."/>
            <person name="Stursova M."/>
            <person name="Weitz H."/>
            <person name="Taylor A."/>
            <person name="Grigoriev I.V."/>
            <person name="Nagy L.G."/>
            <person name="Martin F."/>
            <person name="Kauserud H."/>
        </authorList>
    </citation>
    <scope>NUCLEOTIDE SEQUENCE</scope>
    <source>
        <strain evidence="1">CBHHK200</strain>
    </source>
</reference>
<evidence type="ECO:0000313" key="1">
    <source>
        <dbReference type="EMBL" id="KAJ7044707.1"/>
    </source>
</evidence>
<name>A0AAD6XCC8_9AGAR</name>
<protein>
    <submittedName>
        <fullName evidence="1">Uncharacterized protein</fullName>
    </submittedName>
</protein>
<dbReference type="EMBL" id="JARJCM010000006">
    <property type="protein sequence ID" value="KAJ7044707.1"/>
    <property type="molecule type" value="Genomic_DNA"/>
</dbReference>
<keyword evidence="2" id="KW-1185">Reference proteome</keyword>
<gene>
    <name evidence="1" type="ORF">C8F04DRAFT_1069257</name>
</gene>
<organism evidence="1 2">
    <name type="scientific">Mycena alexandri</name>
    <dbReference type="NCBI Taxonomy" id="1745969"/>
    <lineage>
        <taxon>Eukaryota</taxon>
        <taxon>Fungi</taxon>
        <taxon>Dikarya</taxon>
        <taxon>Basidiomycota</taxon>
        <taxon>Agaricomycotina</taxon>
        <taxon>Agaricomycetes</taxon>
        <taxon>Agaricomycetidae</taxon>
        <taxon>Agaricales</taxon>
        <taxon>Marasmiineae</taxon>
        <taxon>Mycenaceae</taxon>
        <taxon>Mycena</taxon>
    </lineage>
</organism>